<dbReference type="KEGG" id="cpho:CPHO_08420"/>
<keyword evidence="2" id="KW-1185">Reference proteome</keyword>
<dbReference type="AlphaFoldDB" id="A0A1L7D4B7"/>
<evidence type="ECO:0000313" key="2">
    <source>
        <dbReference type="Proteomes" id="UP000185491"/>
    </source>
</evidence>
<reference evidence="1 2" key="1">
    <citation type="submission" date="2014-08" db="EMBL/GenBank/DDBJ databases">
        <title>Complete genome sequence of Corynebacterium phocae M408/89/1(T)(=DSM 44612(T)), isolated from the common seal (Phoca vitulina).</title>
        <authorList>
            <person name="Ruckert C."/>
            <person name="Albersmeier A."/>
            <person name="Winkler A."/>
            <person name="Kalinowski J."/>
        </authorList>
    </citation>
    <scope>NUCLEOTIDE SEQUENCE [LARGE SCALE GENOMIC DNA]</scope>
    <source>
        <strain evidence="1 2">M408/89/1</strain>
    </source>
</reference>
<dbReference type="STRING" id="161895.CPHO_08420"/>
<gene>
    <name evidence="1" type="ORF">CPHO_08420</name>
</gene>
<dbReference type="EMBL" id="CP009249">
    <property type="protein sequence ID" value="APT92907.1"/>
    <property type="molecule type" value="Genomic_DNA"/>
</dbReference>
<name>A0A1L7D4B7_9CORY</name>
<sequence length="113" mass="12911">MTTATLERPTRQRTGAPKTAWIIRQNLPEFRGEAHLWATSDSKRFITSYTRLNTGTMCRPMYLMETMCFPANKDGEVVDWLETAGLRMSEPAHREVIEMTGYTPISKETPNAL</sequence>
<dbReference type="Proteomes" id="UP000185491">
    <property type="component" value="Chromosome"/>
</dbReference>
<accession>A0A1L7D4B7</accession>
<protein>
    <submittedName>
        <fullName evidence="1">Uncharacterized protein</fullName>
    </submittedName>
</protein>
<evidence type="ECO:0000313" key="1">
    <source>
        <dbReference type="EMBL" id="APT92907.1"/>
    </source>
</evidence>
<proteinExistence type="predicted"/>
<dbReference type="RefSeq" id="WP_075734894.1">
    <property type="nucleotide sequence ID" value="NZ_CP009249.1"/>
</dbReference>
<organism evidence="1 2">
    <name type="scientific">Corynebacterium phocae</name>
    <dbReference type="NCBI Taxonomy" id="161895"/>
    <lineage>
        <taxon>Bacteria</taxon>
        <taxon>Bacillati</taxon>
        <taxon>Actinomycetota</taxon>
        <taxon>Actinomycetes</taxon>
        <taxon>Mycobacteriales</taxon>
        <taxon>Corynebacteriaceae</taxon>
        <taxon>Corynebacterium</taxon>
    </lineage>
</organism>